<feature type="transmembrane region" description="Helical" evidence="6">
    <location>
        <begin position="321"/>
        <end position="339"/>
    </location>
</feature>
<feature type="transmembrane region" description="Helical" evidence="6">
    <location>
        <begin position="263"/>
        <end position="285"/>
    </location>
</feature>
<dbReference type="EMBL" id="VYWO01000006">
    <property type="protein sequence ID" value="KAA9300180.1"/>
    <property type="molecule type" value="Genomic_DNA"/>
</dbReference>
<proteinExistence type="predicted"/>
<protein>
    <submittedName>
        <fullName evidence="7">Putative basic amino acid antiporter YfcC</fullName>
    </submittedName>
</protein>
<evidence type="ECO:0000256" key="5">
    <source>
        <dbReference type="ARBA" id="ARBA00023136"/>
    </source>
</evidence>
<keyword evidence="3 6" id="KW-0812">Transmembrane</keyword>
<evidence type="ECO:0000256" key="4">
    <source>
        <dbReference type="ARBA" id="ARBA00022989"/>
    </source>
</evidence>
<dbReference type="PANTHER" id="PTHR43652">
    <property type="entry name" value="BASIC AMINO ACID ANTIPORTER YFCC-RELATED"/>
    <property type="match status" value="1"/>
</dbReference>
<feature type="transmembrane region" description="Helical" evidence="6">
    <location>
        <begin position="291"/>
        <end position="309"/>
    </location>
</feature>
<evidence type="ECO:0000256" key="2">
    <source>
        <dbReference type="ARBA" id="ARBA00022475"/>
    </source>
</evidence>
<dbReference type="OrthoDB" id="255482at2"/>
<feature type="transmembrane region" description="Helical" evidence="6">
    <location>
        <begin position="359"/>
        <end position="380"/>
    </location>
</feature>
<gene>
    <name evidence="7" type="primary">yfcC</name>
    <name evidence="7" type="ORF">F6I03_08445</name>
</gene>
<keyword evidence="5 6" id="KW-0472">Membrane</keyword>
<feature type="transmembrane region" description="Helical" evidence="6">
    <location>
        <begin position="160"/>
        <end position="180"/>
    </location>
</feature>
<dbReference type="PANTHER" id="PTHR43652:SF6">
    <property type="entry name" value="ARGININE REPRESSOR"/>
    <property type="match status" value="1"/>
</dbReference>
<dbReference type="InterPro" id="IPR051679">
    <property type="entry name" value="DASS-Related_Transporters"/>
</dbReference>
<dbReference type="Proteomes" id="UP000327148">
    <property type="component" value="Unassembled WGS sequence"/>
</dbReference>
<dbReference type="GO" id="GO:0005886">
    <property type="term" value="C:plasma membrane"/>
    <property type="evidence" value="ECO:0007669"/>
    <property type="project" value="UniProtKB-SubCell"/>
</dbReference>
<sequence>MVSRLWSDMRELRVPHTYVLLFAFIVIAALMSWIVPAGEFARTMVDGREVIDPNSFKYVAQQPQGIFDILKSLPAGFERSQHISYFLFIVGGAFGVMNQTGAIEAALSRLVHALRGKETLVIPSVLLIMGIAGSTIGLSEETILFIALGVTLARGMGYDALVGVGMIGLGAGLGFTSGFMNPFSVGVAQSIADLPLFSGIGLRLVLFGVVWLATTIYLMRYAKKVKADPTQSLVYEEEQAAKAEEAAEGKKTEALTFSRRQQVIAAIFVMSFVVIAVGVIGYGWYITEIGAVFIGAGILAGMVGGLKAGQIADGFIEGAKDMVYAALIVGLAQSLIVILEDGMIIDTLIHAMSDAIANLPSVLSAVGIYVVQIIINFFISSGSGQAAVTMPIIVPLADALGVTLQTAVLCYQLGNGFLDSIMPMSGILMAQLAIAKVPYSKWVKFAMPLMLIWLLIGLVFVVGAHVMGYGPF</sequence>
<evidence type="ECO:0000256" key="1">
    <source>
        <dbReference type="ARBA" id="ARBA00004651"/>
    </source>
</evidence>
<name>A0A5N1GN68_9LACT</name>
<accession>A0A5N1GN68</accession>
<dbReference type="Pfam" id="PF03606">
    <property type="entry name" value="DcuC"/>
    <property type="match status" value="1"/>
</dbReference>
<comment type="subcellular location">
    <subcellularLocation>
        <location evidence="1">Cell membrane</location>
        <topology evidence="1">Multi-pass membrane protein</topology>
    </subcellularLocation>
</comment>
<evidence type="ECO:0000256" key="6">
    <source>
        <dbReference type="SAM" id="Phobius"/>
    </source>
</evidence>
<keyword evidence="4 6" id="KW-1133">Transmembrane helix</keyword>
<feature type="transmembrane region" description="Helical" evidence="6">
    <location>
        <begin position="121"/>
        <end position="148"/>
    </location>
</feature>
<feature type="transmembrane region" description="Helical" evidence="6">
    <location>
        <begin position="420"/>
        <end position="439"/>
    </location>
</feature>
<dbReference type="InterPro" id="IPR018385">
    <property type="entry name" value="C4_dicarb_anaerob_car-like"/>
</dbReference>
<dbReference type="AlphaFoldDB" id="A0A5N1GN68"/>
<organism evidence="7 8">
    <name type="scientific">Aerococcus sanguinicola</name>
    <dbReference type="NCBI Taxonomy" id="119206"/>
    <lineage>
        <taxon>Bacteria</taxon>
        <taxon>Bacillati</taxon>
        <taxon>Bacillota</taxon>
        <taxon>Bacilli</taxon>
        <taxon>Lactobacillales</taxon>
        <taxon>Aerococcaceae</taxon>
        <taxon>Aerococcus</taxon>
    </lineage>
</organism>
<evidence type="ECO:0000313" key="8">
    <source>
        <dbReference type="Proteomes" id="UP000327148"/>
    </source>
</evidence>
<keyword evidence="2" id="KW-1003">Cell membrane</keyword>
<evidence type="ECO:0000256" key="3">
    <source>
        <dbReference type="ARBA" id="ARBA00022692"/>
    </source>
</evidence>
<evidence type="ECO:0000313" key="7">
    <source>
        <dbReference type="EMBL" id="KAA9300180.1"/>
    </source>
</evidence>
<dbReference type="RefSeq" id="WP_070626145.1">
    <property type="nucleotide sequence ID" value="NZ_VYWO01000006.1"/>
</dbReference>
<feature type="transmembrane region" description="Helical" evidence="6">
    <location>
        <begin position="200"/>
        <end position="219"/>
    </location>
</feature>
<reference evidence="7 8" key="1">
    <citation type="submission" date="2019-09" db="EMBL/GenBank/DDBJ databases">
        <title>Draft genome sequence assemblies of isolates from the urinary tract.</title>
        <authorList>
            <person name="Mores C.R."/>
            <person name="Putonti C."/>
            <person name="Wolfe A.J."/>
        </authorList>
    </citation>
    <scope>NUCLEOTIDE SEQUENCE [LARGE SCALE GENOMIC DNA]</scope>
    <source>
        <strain evidence="7 8">UMB623</strain>
    </source>
</reference>
<feature type="transmembrane region" description="Helical" evidence="6">
    <location>
        <begin position="451"/>
        <end position="470"/>
    </location>
</feature>
<feature type="transmembrane region" description="Helical" evidence="6">
    <location>
        <begin position="16"/>
        <end position="35"/>
    </location>
</feature>
<comment type="caution">
    <text evidence="7">The sequence shown here is derived from an EMBL/GenBank/DDBJ whole genome shotgun (WGS) entry which is preliminary data.</text>
</comment>
<feature type="transmembrane region" description="Helical" evidence="6">
    <location>
        <begin position="83"/>
        <end position="101"/>
    </location>
</feature>